<organism evidence="1 2">
    <name type="scientific">Nonomuraea helvata</name>
    <dbReference type="NCBI Taxonomy" id="37484"/>
    <lineage>
        <taxon>Bacteria</taxon>
        <taxon>Bacillati</taxon>
        <taxon>Actinomycetota</taxon>
        <taxon>Actinomycetes</taxon>
        <taxon>Streptosporangiales</taxon>
        <taxon>Streptosporangiaceae</taxon>
        <taxon>Nonomuraea</taxon>
    </lineage>
</organism>
<comment type="caution">
    <text evidence="1">The sequence shown here is derived from an EMBL/GenBank/DDBJ whole genome shotgun (WGS) entry which is preliminary data.</text>
</comment>
<evidence type="ECO:0000313" key="2">
    <source>
        <dbReference type="Proteomes" id="UP001589532"/>
    </source>
</evidence>
<dbReference type="EMBL" id="JBHMBW010000108">
    <property type="protein sequence ID" value="MFB9631759.1"/>
    <property type="molecule type" value="Genomic_DNA"/>
</dbReference>
<reference evidence="1 2" key="1">
    <citation type="submission" date="2024-09" db="EMBL/GenBank/DDBJ databases">
        <authorList>
            <person name="Sun Q."/>
            <person name="Mori K."/>
        </authorList>
    </citation>
    <scope>NUCLEOTIDE SEQUENCE [LARGE SCALE GENOMIC DNA]</scope>
    <source>
        <strain evidence="1 2">JCM 3143</strain>
    </source>
</reference>
<dbReference type="Proteomes" id="UP001589532">
    <property type="component" value="Unassembled WGS sequence"/>
</dbReference>
<protein>
    <submittedName>
        <fullName evidence="1">Uncharacterized protein</fullName>
    </submittedName>
</protein>
<evidence type="ECO:0000313" key="1">
    <source>
        <dbReference type="EMBL" id="MFB9631759.1"/>
    </source>
</evidence>
<dbReference type="RefSeq" id="WP_344994054.1">
    <property type="nucleotide sequence ID" value="NZ_BAAAXV010000008.1"/>
</dbReference>
<keyword evidence="2" id="KW-1185">Reference proteome</keyword>
<name>A0ABV5SJP8_9ACTN</name>
<sequence>MAGSGFSERAWEQAYRAAVARAFGTVPYYREMWAEAGARREDPAPTPVTRLQEVLAGLYPLGAPYERRREEPGWIGEPAELLEALRLTGAYRGERPLFEVRRALLDWRRVGRARYHVVLSADAEVADPETRAAGLRALRAAREPALLGDAGQLAELPDHPGRARLLVRLPLTDLDTDEHAHEHATHERDAHGHVVHDARLGYLGGRDRDCGQVHVNWRRVHVRQTPAGPLFTLLRRRRPTLVGISVPGTAHLAVGRCGRHGTPVLTTREAVAS</sequence>
<proteinExistence type="predicted"/>
<gene>
    <name evidence="1" type="ORF">ACFFSA_52610</name>
</gene>
<accession>A0ABV5SJP8</accession>